<dbReference type="PROSITE" id="PS51935">
    <property type="entry name" value="NLPC_P60"/>
    <property type="match status" value="1"/>
</dbReference>
<proteinExistence type="inferred from homology"/>
<keyword evidence="3" id="KW-0378">Hydrolase</keyword>
<dbReference type="RefSeq" id="WP_128639896.1">
    <property type="nucleotide sequence ID" value="NZ_CP008947.1"/>
</dbReference>
<accession>A0A076EKE3</accession>
<dbReference type="GO" id="GO:0008234">
    <property type="term" value="F:cysteine-type peptidase activity"/>
    <property type="evidence" value="ECO:0007669"/>
    <property type="project" value="UniProtKB-KW"/>
</dbReference>
<dbReference type="PANTHER" id="PTHR47359:SF3">
    <property type="entry name" value="NLP_P60 DOMAIN-CONTAINING PROTEIN-RELATED"/>
    <property type="match status" value="1"/>
</dbReference>
<gene>
    <name evidence="6" type="ORF">EP51_16760</name>
</gene>
<dbReference type="Proteomes" id="UP000028488">
    <property type="component" value="Chromosome"/>
</dbReference>
<dbReference type="AlphaFoldDB" id="A0A076EKE3"/>
<name>A0A076EKE3_RHOOP</name>
<dbReference type="Pfam" id="PF00877">
    <property type="entry name" value="NLPC_P60"/>
    <property type="match status" value="1"/>
</dbReference>
<evidence type="ECO:0000256" key="2">
    <source>
        <dbReference type="ARBA" id="ARBA00022670"/>
    </source>
</evidence>
<dbReference type="GO" id="GO:0006508">
    <property type="term" value="P:proteolysis"/>
    <property type="evidence" value="ECO:0007669"/>
    <property type="project" value="UniProtKB-KW"/>
</dbReference>
<dbReference type="PANTHER" id="PTHR47359">
    <property type="entry name" value="PEPTIDOGLYCAN DL-ENDOPEPTIDASE CWLO"/>
    <property type="match status" value="1"/>
</dbReference>
<comment type="similarity">
    <text evidence="1">Belongs to the peptidase C40 family.</text>
</comment>
<dbReference type="InterPro" id="IPR000064">
    <property type="entry name" value="NLP_P60_dom"/>
</dbReference>
<dbReference type="SUPFAM" id="SSF54001">
    <property type="entry name" value="Cysteine proteinases"/>
    <property type="match status" value="1"/>
</dbReference>
<evidence type="ECO:0000256" key="1">
    <source>
        <dbReference type="ARBA" id="ARBA00007074"/>
    </source>
</evidence>
<feature type="domain" description="NlpC/P60" evidence="5">
    <location>
        <begin position="21"/>
        <end position="134"/>
    </location>
</feature>
<organism evidence="6 7">
    <name type="scientific">Rhodococcus opacus</name>
    <name type="common">Nocardia opaca</name>
    <dbReference type="NCBI Taxonomy" id="37919"/>
    <lineage>
        <taxon>Bacteria</taxon>
        <taxon>Bacillati</taxon>
        <taxon>Actinomycetota</taxon>
        <taxon>Actinomycetes</taxon>
        <taxon>Mycobacteriales</taxon>
        <taxon>Nocardiaceae</taxon>
        <taxon>Rhodococcus</taxon>
    </lineage>
</organism>
<reference evidence="6 7" key="1">
    <citation type="submission" date="2014-07" db="EMBL/GenBank/DDBJ databases">
        <title>Genome Sequence of Rhodococcus opacus Strain R7, a Biodegrader of Mono- and Polycyclic Aromatic Hydrocarbons.</title>
        <authorList>
            <person name="Di Gennaro P."/>
            <person name="Zampolli J."/>
            <person name="Presti I."/>
            <person name="Cappelletti M."/>
            <person name="D'Ursi P."/>
            <person name="Orro A."/>
            <person name="Mezzelani A."/>
            <person name="Milanesi L."/>
        </authorList>
    </citation>
    <scope>NUCLEOTIDE SEQUENCE [LARGE SCALE GENOMIC DNA]</scope>
    <source>
        <strain evidence="6 7">R7</strain>
    </source>
</reference>
<keyword evidence="4" id="KW-0788">Thiol protease</keyword>
<protein>
    <recommendedName>
        <fullName evidence="5">NlpC/P60 domain-containing protein</fullName>
    </recommendedName>
</protein>
<dbReference type="Gene3D" id="3.90.1720.10">
    <property type="entry name" value="endopeptidase domain like (from Nostoc punctiforme)"/>
    <property type="match status" value="1"/>
</dbReference>
<dbReference type="InterPro" id="IPR038765">
    <property type="entry name" value="Papain-like_cys_pep_sf"/>
</dbReference>
<keyword evidence="2" id="KW-0645">Protease</keyword>
<sequence>MNPHTGNHGYQLVHTFRPPPVRPGRQALHAAASRIGIPCTLGAGDHRAFDSSGLVQWAYKQAGISVPRTTYEQLRHGTAVDASDLRPGDVVLFYGGGHAGIYAGNDMVVHAPAPGRPVTRVAMSSMSFHAARRY</sequence>
<dbReference type="EMBL" id="CP008947">
    <property type="protein sequence ID" value="AII06166.1"/>
    <property type="molecule type" value="Genomic_DNA"/>
</dbReference>
<dbReference type="InterPro" id="IPR051794">
    <property type="entry name" value="PG_Endopeptidase_C40"/>
</dbReference>
<evidence type="ECO:0000259" key="5">
    <source>
        <dbReference type="PROSITE" id="PS51935"/>
    </source>
</evidence>
<evidence type="ECO:0000256" key="4">
    <source>
        <dbReference type="ARBA" id="ARBA00022807"/>
    </source>
</evidence>
<evidence type="ECO:0000313" key="6">
    <source>
        <dbReference type="EMBL" id="AII06166.1"/>
    </source>
</evidence>
<dbReference type="eggNOG" id="COG0791">
    <property type="taxonomic scope" value="Bacteria"/>
</dbReference>
<evidence type="ECO:0000256" key="3">
    <source>
        <dbReference type="ARBA" id="ARBA00022801"/>
    </source>
</evidence>
<evidence type="ECO:0000313" key="7">
    <source>
        <dbReference type="Proteomes" id="UP000028488"/>
    </source>
</evidence>